<dbReference type="Ensembl" id="ENSCSAVT00000012118.1">
    <property type="protein sequence ID" value="ENSCSAVP00000011979.1"/>
    <property type="gene ID" value="ENSCSAVG00000007041.1"/>
</dbReference>
<dbReference type="InterPro" id="IPR023213">
    <property type="entry name" value="CAT-like_dom_sf"/>
</dbReference>
<evidence type="ECO:0000313" key="8">
    <source>
        <dbReference type="Proteomes" id="UP000007875"/>
    </source>
</evidence>
<evidence type="ECO:0000256" key="4">
    <source>
        <dbReference type="PIRSR" id="PIRSR600542-1"/>
    </source>
</evidence>
<evidence type="ECO:0000313" key="7">
    <source>
        <dbReference type="Ensembl" id="ENSCSAVP00000011979.1"/>
    </source>
</evidence>
<dbReference type="GeneTree" id="ENSGT01150000286917"/>
<keyword evidence="3 5" id="KW-0012">Acyltransferase</keyword>
<dbReference type="SUPFAM" id="SSF52777">
    <property type="entry name" value="CoA-dependent acyltransferases"/>
    <property type="match status" value="2"/>
</dbReference>
<dbReference type="InterPro" id="IPR039551">
    <property type="entry name" value="Cho/carn_acyl_trans"/>
</dbReference>
<dbReference type="GO" id="GO:0004095">
    <property type="term" value="F:carnitine O-palmitoyltransferase activity"/>
    <property type="evidence" value="ECO:0007669"/>
    <property type="project" value="TreeGrafter"/>
</dbReference>
<dbReference type="InterPro" id="IPR042231">
    <property type="entry name" value="Cho/carn_acyl_trans_2"/>
</dbReference>
<organism evidence="7 8">
    <name type="scientific">Ciona savignyi</name>
    <name type="common">Pacific transparent sea squirt</name>
    <dbReference type="NCBI Taxonomy" id="51511"/>
    <lineage>
        <taxon>Eukaryota</taxon>
        <taxon>Metazoa</taxon>
        <taxon>Chordata</taxon>
        <taxon>Tunicata</taxon>
        <taxon>Ascidiacea</taxon>
        <taxon>Phlebobranchia</taxon>
        <taxon>Cionidae</taxon>
        <taxon>Ciona</taxon>
    </lineage>
</organism>
<proteinExistence type="inferred from homology"/>
<dbReference type="OMA" id="ARITSHC"/>
<dbReference type="PROSITE" id="PS00440">
    <property type="entry name" value="ACYLTRANSF_C_2"/>
    <property type="match status" value="1"/>
</dbReference>
<evidence type="ECO:0000256" key="2">
    <source>
        <dbReference type="ARBA" id="ARBA00022679"/>
    </source>
</evidence>
<dbReference type="HOGENOM" id="CLU_1075757_0_0_1"/>
<dbReference type="AlphaFoldDB" id="H2Z317"/>
<reference evidence="8" key="1">
    <citation type="submission" date="2003-08" db="EMBL/GenBank/DDBJ databases">
        <authorList>
            <person name="Birren B."/>
            <person name="Nusbaum C."/>
            <person name="Abebe A."/>
            <person name="Abouelleil A."/>
            <person name="Adekoya E."/>
            <person name="Ait-zahra M."/>
            <person name="Allen N."/>
            <person name="Allen T."/>
            <person name="An P."/>
            <person name="Anderson M."/>
            <person name="Anderson S."/>
            <person name="Arachchi H."/>
            <person name="Armbruster J."/>
            <person name="Bachantsang P."/>
            <person name="Baldwin J."/>
            <person name="Barry A."/>
            <person name="Bayul T."/>
            <person name="Blitshsteyn B."/>
            <person name="Bloom T."/>
            <person name="Blye J."/>
            <person name="Boguslavskiy L."/>
            <person name="Borowsky M."/>
            <person name="Boukhgalter B."/>
            <person name="Brunache A."/>
            <person name="Butler J."/>
            <person name="Calixte N."/>
            <person name="Calvo S."/>
            <person name="Camarata J."/>
            <person name="Campo K."/>
            <person name="Chang J."/>
            <person name="Cheshatsang Y."/>
            <person name="Citroen M."/>
            <person name="Collymore A."/>
            <person name="Considine T."/>
            <person name="Cook A."/>
            <person name="Cooke P."/>
            <person name="Corum B."/>
            <person name="Cuomo C."/>
            <person name="David R."/>
            <person name="Dawoe T."/>
            <person name="Degray S."/>
            <person name="Dodge S."/>
            <person name="Dooley K."/>
            <person name="Dorje P."/>
            <person name="Dorjee K."/>
            <person name="Dorris L."/>
            <person name="Duffey N."/>
            <person name="Dupes A."/>
            <person name="Elkins T."/>
            <person name="Engels R."/>
            <person name="Erickson J."/>
            <person name="Farina A."/>
            <person name="Faro S."/>
            <person name="Ferreira P."/>
            <person name="Fischer H."/>
            <person name="Fitzgerald M."/>
            <person name="Foley K."/>
            <person name="Gage D."/>
            <person name="Galagan J."/>
            <person name="Gearin G."/>
            <person name="Gnerre S."/>
            <person name="Gnirke A."/>
            <person name="Goyette A."/>
            <person name="Graham J."/>
            <person name="Grandbois E."/>
            <person name="Gyaltsen K."/>
            <person name="Hafez N."/>
            <person name="Hagopian D."/>
            <person name="Hagos B."/>
            <person name="Hall J."/>
            <person name="Hatcher B."/>
            <person name="Heller A."/>
            <person name="Higgins H."/>
            <person name="Honan T."/>
            <person name="Horn A."/>
            <person name="Houde N."/>
            <person name="Hughes L."/>
            <person name="Hulme W."/>
            <person name="Husby E."/>
            <person name="Iliev I."/>
            <person name="Jaffe D."/>
            <person name="Jones C."/>
            <person name="Kamal M."/>
            <person name="Kamat A."/>
            <person name="Kamvysselis M."/>
            <person name="Karlsson E."/>
            <person name="Kells C."/>
            <person name="Kieu A."/>
            <person name="Kisner P."/>
            <person name="Kodira C."/>
            <person name="Kulbokas E."/>
            <person name="Labutti K."/>
            <person name="Lama D."/>
            <person name="Landers T."/>
            <person name="Leger J."/>
            <person name="Levine S."/>
            <person name="Lewis D."/>
            <person name="Lewis T."/>
            <person name="Lindblad-toh K."/>
            <person name="Liu X."/>
            <person name="Lokyitsang T."/>
            <person name="Lokyitsang Y."/>
            <person name="Lucien O."/>
            <person name="Lui A."/>
            <person name="Ma L.J."/>
            <person name="Mabbitt R."/>
            <person name="Macdonald J."/>
            <person name="Maclean C."/>
            <person name="Major J."/>
            <person name="Manning J."/>
            <person name="Marabella R."/>
            <person name="Maru K."/>
            <person name="Matthews C."/>
            <person name="Mauceli E."/>
            <person name="Mccarthy M."/>
            <person name="Mcdonough S."/>
            <person name="Mcghee T."/>
            <person name="Meldrim J."/>
            <person name="Meneus L."/>
            <person name="Mesirov J."/>
            <person name="Mihalev A."/>
            <person name="Mihova T."/>
            <person name="Mikkelsen T."/>
            <person name="Mlenga V."/>
            <person name="Moru K."/>
            <person name="Mozes J."/>
            <person name="Mulrain L."/>
            <person name="Munson G."/>
            <person name="Naylor J."/>
            <person name="Newes C."/>
            <person name="Nguyen C."/>
            <person name="Nguyen N."/>
            <person name="Nguyen T."/>
            <person name="Nicol R."/>
            <person name="Nielsen C."/>
            <person name="Nizzari M."/>
            <person name="Norbu C."/>
            <person name="Norbu N."/>
            <person name="O'donnell P."/>
            <person name="Okoawo O."/>
            <person name="O'leary S."/>
            <person name="Omotosho B."/>
            <person name="O'neill K."/>
            <person name="Osman S."/>
            <person name="Parker S."/>
            <person name="Perrin D."/>
            <person name="Phunkhang P."/>
            <person name="Piqani B."/>
            <person name="Purcell S."/>
            <person name="Rachupka T."/>
            <person name="Ramasamy U."/>
            <person name="Rameau R."/>
            <person name="Ray V."/>
            <person name="Raymond C."/>
            <person name="Retta R."/>
            <person name="Richardson S."/>
            <person name="Rise C."/>
            <person name="Rodriguez J."/>
            <person name="Rogers J."/>
            <person name="Rogov P."/>
            <person name="Rutman M."/>
            <person name="Schupbach R."/>
            <person name="Seaman C."/>
            <person name="Settipalli S."/>
            <person name="Sharpe T."/>
            <person name="Sheridan J."/>
            <person name="Sherpa N."/>
            <person name="Shi J."/>
            <person name="Smirnov S."/>
            <person name="Smith C."/>
            <person name="Sougnez C."/>
            <person name="Spencer B."/>
            <person name="Stalker J."/>
            <person name="Stange-thomann N."/>
            <person name="Stavropoulos S."/>
            <person name="Stetson K."/>
            <person name="Stone C."/>
            <person name="Stone S."/>
            <person name="Stubbs M."/>
            <person name="Talamas J."/>
            <person name="Tchuinga P."/>
            <person name="Tenzing P."/>
            <person name="Tesfaye S."/>
            <person name="Theodore J."/>
            <person name="Thoulutsang Y."/>
            <person name="Topham K."/>
            <person name="Towey S."/>
            <person name="Tsamla T."/>
            <person name="Tsomo N."/>
            <person name="Vallee D."/>
            <person name="Vassiliev H."/>
            <person name="Venkataraman V."/>
            <person name="Vinson J."/>
            <person name="Vo A."/>
            <person name="Wade C."/>
            <person name="Wang S."/>
            <person name="Wangchuk T."/>
            <person name="Wangdi T."/>
            <person name="Whittaker C."/>
            <person name="Wilkinson J."/>
            <person name="Wu Y."/>
            <person name="Wyman D."/>
            <person name="Yadav S."/>
            <person name="Yang S."/>
            <person name="Yang X."/>
            <person name="Yeager S."/>
            <person name="Yee E."/>
            <person name="Young G."/>
            <person name="Zainoun J."/>
            <person name="Zembeck L."/>
            <person name="Zimmer A."/>
            <person name="Zody M."/>
            <person name="Lander E."/>
        </authorList>
    </citation>
    <scope>NUCLEOTIDE SEQUENCE [LARGE SCALE GENOMIC DNA]</scope>
</reference>
<feature type="domain" description="Choline/carnitine acyltransferase" evidence="6">
    <location>
        <begin position="12"/>
        <end position="257"/>
    </location>
</feature>
<evidence type="ECO:0000256" key="5">
    <source>
        <dbReference type="RuleBase" id="RU003801"/>
    </source>
</evidence>
<reference evidence="7" key="3">
    <citation type="submission" date="2025-09" db="UniProtKB">
        <authorList>
            <consortium name="Ensembl"/>
        </authorList>
    </citation>
    <scope>IDENTIFICATION</scope>
</reference>
<dbReference type="PANTHER" id="PTHR22589">
    <property type="entry name" value="CARNITINE O-ACYLTRANSFERASE"/>
    <property type="match status" value="1"/>
</dbReference>
<protein>
    <recommendedName>
        <fullName evidence="6">Choline/carnitine acyltransferase domain-containing protein</fullName>
    </recommendedName>
</protein>
<dbReference type="Gene3D" id="3.30.559.10">
    <property type="entry name" value="Chloramphenicol acetyltransferase-like domain"/>
    <property type="match status" value="1"/>
</dbReference>
<feature type="active site" description="Proton acceptor" evidence="4">
    <location>
        <position position="103"/>
    </location>
</feature>
<sequence length="259" mass="29743">MADADRVTSNSKSDIRNPGIFTTTDRTKWAKIRNQMLLNRTNHDSIKIVESSAFCFVLSENCPKNHSEEFRDYLTGSGFDRWFDKSFTFIVNKNGSMGFNVEHSTTEATLGGRMLEYALFHSKYDADGNPADPVHRSHPSIDQPKPILWELDEYDEDITELKKEWGRLANNLDALVYYMPKGKGMIKKLRVSPDGFIQMAMQLAFYRERQVTPKTYETAATRLFKFGRTETIRPVSTHSVAFTKCFDDPSATNEMKILH</sequence>
<evidence type="ECO:0000256" key="1">
    <source>
        <dbReference type="ARBA" id="ARBA00005232"/>
    </source>
</evidence>
<evidence type="ECO:0000256" key="3">
    <source>
        <dbReference type="ARBA" id="ARBA00023315"/>
    </source>
</evidence>
<evidence type="ECO:0000259" key="6">
    <source>
        <dbReference type="Pfam" id="PF00755"/>
    </source>
</evidence>
<dbReference type="GO" id="GO:0006631">
    <property type="term" value="P:fatty acid metabolic process"/>
    <property type="evidence" value="ECO:0007669"/>
    <property type="project" value="TreeGrafter"/>
</dbReference>
<dbReference type="GO" id="GO:0009437">
    <property type="term" value="P:carnitine metabolic process"/>
    <property type="evidence" value="ECO:0007669"/>
    <property type="project" value="TreeGrafter"/>
</dbReference>
<dbReference type="Proteomes" id="UP000007875">
    <property type="component" value="Unassembled WGS sequence"/>
</dbReference>
<name>H2Z317_CIOSA</name>
<dbReference type="Pfam" id="PF00755">
    <property type="entry name" value="Carn_acyltransf"/>
    <property type="match status" value="1"/>
</dbReference>
<keyword evidence="2 5" id="KW-0808">Transferase</keyword>
<dbReference type="Gene3D" id="3.30.559.70">
    <property type="entry name" value="Choline/Carnitine o-acyltransferase, domain 2"/>
    <property type="match status" value="1"/>
</dbReference>
<reference evidence="7" key="2">
    <citation type="submission" date="2025-08" db="UniProtKB">
        <authorList>
            <consortium name="Ensembl"/>
        </authorList>
    </citation>
    <scope>IDENTIFICATION</scope>
</reference>
<dbReference type="PANTHER" id="PTHR22589:SF113">
    <property type="entry name" value="CARNITINE O-PALMITOYLTRANSFERASE 1, LIVER ISOFORM-LIKE"/>
    <property type="match status" value="1"/>
</dbReference>
<comment type="similarity">
    <text evidence="1 5">Belongs to the carnitine/choline acetyltransferase family.</text>
</comment>
<dbReference type="InterPro" id="IPR000542">
    <property type="entry name" value="Carn_acyl_trans"/>
</dbReference>
<keyword evidence="8" id="KW-1185">Reference proteome</keyword>
<dbReference type="GO" id="GO:0005739">
    <property type="term" value="C:mitochondrion"/>
    <property type="evidence" value="ECO:0007669"/>
    <property type="project" value="TreeGrafter"/>
</dbReference>
<accession>H2Z317</accession>